<proteinExistence type="predicted"/>
<organism evidence="1">
    <name type="scientific">uncultured Ramlibacter sp</name>
    <dbReference type="NCBI Taxonomy" id="260755"/>
    <lineage>
        <taxon>Bacteria</taxon>
        <taxon>Pseudomonadati</taxon>
        <taxon>Pseudomonadota</taxon>
        <taxon>Betaproteobacteria</taxon>
        <taxon>Burkholderiales</taxon>
        <taxon>Comamonadaceae</taxon>
        <taxon>Ramlibacter</taxon>
        <taxon>environmental samples</taxon>
    </lineage>
</organism>
<dbReference type="AlphaFoldDB" id="A0A6J4Q7A3"/>
<sequence length="69" mass="7102">MSCSKSSISATECACCSARSAPMNNVGARAHEGMFTFSTLPMPVSASTITGSATRSVRASVSITSVVRR</sequence>
<protein>
    <submittedName>
        <fullName evidence="1">Uncharacterized protein</fullName>
    </submittedName>
</protein>
<evidence type="ECO:0000313" key="1">
    <source>
        <dbReference type="EMBL" id="CAA9436494.1"/>
    </source>
</evidence>
<accession>A0A6J4Q7A3</accession>
<gene>
    <name evidence="1" type="ORF">AVDCRST_MAG51-2962</name>
</gene>
<reference evidence="1" key="1">
    <citation type="submission" date="2020-02" db="EMBL/GenBank/DDBJ databases">
        <authorList>
            <person name="Meier V. D."/>
        </authorList>
    </citation>
    <scope>NUCLEOTIDE SEQUENCE</scope>
    <source>
        <strain evidence="1">AVDCRST_MAG51</strain>
    </source>
</reference>
<name>A0A6J4Q7A3_9BURK</name>
<dbReference type="EMBL" id="CADCUX010000634">
    <property type="protein sequence ID" value="CAA9436494.1"/>
    <property type="molecule type" value="Genomic_DNA"/>
</dbReference>